<keyword evidence="2 4" id="KW-0732">Signal</keyword>
<dbReference type="Pfam" id="PF03938">
    <property type="entry name" value="OmpH"/>
    <property type="match status" value="1"/>
</dbReference>
<accession>A0A410K0V7</accession>
<feature type="chain" id="PRO_5019473332" evidence="4">
    <location>
        <begin position="27"/>
        <end position="176"/>
    </location>
</feature>
<dbReference type="GO" id="GO:0051082">
    <property type="term" value="F:unfolded protein binding"/>
    <property type="evidence" value="ECO:0007669"/>
    <property type="project" value="InterPro"/>
</dbReference>
<feature type="signal peptide" evidence="4">
    <location>
        <begin position="1"/>
        <end position="26"/>
    </location>
</feature>
<keyword evidence="3" id="KW-0175">Coiled coil</keyword>
<evidence type="ECO:0000313" key="5">
    <source>
        <dbReference type="EMBL" id="QAR34034.1"/>
    </source>
</evidence>
<dbReference type="PANTHER" id="PTHR35089:SF1">
    <property type="entry name" value="CHAPERONE PROTEIN SKP"/>
    <property type="match status" value="1"/>
</dbReference>
<dbReference type="KEGG" id="gtl:EP073_11660"/>
<evidence type="ECO:0000256" key="4">
    <source>
        <dbReference type="SAM" id="SignalP"/>
    </source>
</evidence>
<dbReference type="InterPro" id="IPR024930">
    <property type="entry name" value="Skp_dom_sf"/>
</dbReference>
<proteinExistence type="inferred from homology"/>
<dbReference type="EMBL" id="CP035108">
    <property type="protein sequence ID" value="QAR34034.1"/>
    <property type="molecule type" value="Genomic_DNA"/>
</dbReference>
<dbReference type="PANTHER" id="PTHR35089">
    <property type="entry name" value="CHAPERONE PROTEIN SKP"/>
    <property type="match status" value="1"/>
</dbReference>
<comment type="similarity">
    <text evidence="1">Belongs to the Skp family.</text>
</comment>
<gene>
    <name evidence="5" type="ORF">EP073_11660</name>
</gene>
<dbReference type="GO" id="GO:0050821">
    <property type="term" value="P:protein stabilization"/>
    <property type="evidence" value="ECO:0007669"/>
    <property type="project" value="TreeGrafter"/>
</dbReference>
<evidence type="ECO:0000313" key="6">
    <source>
        <dbReference type="Proteomes" id="UP000287502"/>
    </source>
</evidence>
<sequence length="176" mass="20091">MEAILMSKLTALVVAAVLMMSGTAFAKIGVVNFQKVLSTSDSGKSVYNKLKTKAAEFDTELEKLSKEITKLQNDFEKQANLLTPEAKDKKSAEINRLVREFNGAKKDYSNQLQRIEARYLKDIESEVLNITEKLGKELNYELIVEFQHAGVMYFSDKVDITDIVIERYNKEWNVKK</sequence>
<evidence type="ECO:0000256" key="2">
    <source>
        <dbReference type="ARBA" id="ARBA00022729"/>
    </source>
</evidence>
<reference evidence="5 6" key="1">
    <citation type="submission" date="2019-01" db="EMBL/GenBank/DDBJ databases">
        <title>Geovibrio thiophilus DSM 11263, complete genome.</title>
        <authorList>
            <person name="Spring S."/>
            <person name="Bunk B."/>
            <person name="Sproer C."/>
        </authorList>
    </citation>
    <scope>NUCLEOTIDE SEQUENCE [LARGE SCALE GENOMIC DNA]</scope>
    <source>
        <strain evidence="5 6">DSM 11263</strain>
    </source>
</reference>
<dbReference type="InterPro" id="IPR005632">
    <property type="entry name" value="Chaperone_Skp"/>
</dbReference>
<organism evidence="5 6">
    <name type="scientific">Geovibrio thiophilus</name>
    <dbReference type="NCBI Taxonomy" id="139438"/>
    <lineage>
        <taxon>Bacteria</taxon>
        <taxon>Pseudomonadati</taxon>
        <taxon>Deferribacterota</taxon>
        <taxon>Deferribacteres</taxon>
        <taxon>Deferribacterales</taxon>
        <taxon>Geovibrionaceae</taxon>
        <taxon>Geovibrio</taxon>
    </lineage>
</organism>
<evidence type="ECO:0000256" key="3">
    <source>
        <dbReference type="SAM" id="Coils"/>
    </source>
</evidence>
<dbReference type="SUPFAM" id="SSF111384">
    <property type="entry name" value="OmpH-like"/>
    <property type="match status" value="1"/>
</dbReference>
<dbReference type="AlphaFoldDB" id="A0A410K0V7"/>
<dbReference type="OrthoDB" id="5294628at2"/>
<name>A0A410K0V7_9BACT</name>
<dbReference type="GO" id="GO:0005829">
    <property type="term" value="C:cytosol"/>
    <property type="evidence" value="ECO:0007669"/>
    <property type="project" value="TreeGrafter"/>
</dbReference>
<evidence type="ECO:0000256" key="1">
    <source>
        <dbReference type="ARBA" id="ARBA00009091"/>
    </source>
</evidence>
<protein>
    <submittedName>
        <fullName evidence="5">OmpH family outer membrane protein</fullName>
    </submittedName>
</protein>
<dbReference type="SMART" id="SM00935">
    <property type="entry name" value="OmpH"/>
    <property type="match status" value="1"/>
</dbReference>
<dbReference type="Gene3D" id="3.30.910.20">
    <property type="entry name" value="Skp domain"/>
    <property type="match status" value="1"/>
</dbReference>
<feature type="coiled-coil region" evidence="3">
    <location>
        <begin position="47"/>
        <end position="118"/>
    </location>
</feature>
<dbReference type="Proteomes" id="UP000287502">
    <property type="component" value="Chromosome"/>
</dbReference>
<keyword evidence="6" id="KW-1185">Reference proteome</keyword>